<evidence type="ECO:0000259" key="1">
    <source>
        <dbReference type="Pfam" id="PF13456"/>
    </source>
</evidence>
<evidence type="ECO:0000313" key="2">
    <source>
        <dbReference type="EnsemblPlants" id="TraesCS3B02G577300.1.cds1"/>
    </source>
</evidence>
<reference evidence="2" key="1">
    <citation type="submission" date="2018-08" db="EMBL/GenBank/DDBJ databases">
        <authorList>
            <person name="Rossello M."/>
        </authorList>
    </citation>
    <scope>NUCLEOTIDE SEQUENCE [LARGE SCALE GENOMIC DNA]</scope>
    <source>
        <strain evidence="2">cv. Chinese Spring</strain>
    </source>
</reference>
<dbReference type="GO" id="GO:0004523">
    <property type="term" value="F:RNA-DNA hybrid ribonuclease activity"/>
    <property type="evidence" value="ECO:0007669"/>
    <property type="project" value="InterPro"/>
</dbReference>
<accession>A0A3B6G1V0</accession>
<sequence>MTNIQVEMDCQVLVKALKGTEADLAPEGLLFREIRHFARLNFGNVSFSFAPRACNKLAHALAAYGAGHEASGETWSEDLPDDAAVRLASVLAEPV</sequence>
<dbReference type="Gramene" id="TraesJAG3B03G01790960.1">
    <property type="protein sequence ID" value="TraesJAG3B03G01790960.1.CDS1"/>
    <property type="gene ID" value="TraesJAG3B03G01790960"/>
</dbReference>
<proteinExistence type="predicted"/>
<dbReference type="Gramene" id="TraesMAC3B03G01783180.1">
    <property type="protein sequence ID" value="TraesMAC3B03G01783180.1.CDS1"/>
    <property type="gene ID" value="TraesMAC3B03G01783180"/>
</dbReference>
<dbReference type="Gramene" id="TraesROB_scaffold_066036_01G000100.1">
    <property type="protein sequence ID" value="TraesROB_scaffold_066036_01G000100.1"/>
    <property type="gene ID" value="TraesROB_scaffold_066036_01G000100"/>
</dbReference>
<dbReference type="AlphaFoldDB" id="A0A3B6G1V0"/>
<dbReference type="Gramene" id="TraesCAD_scaffold_064258_01G000200.1">
    <property type="protein sequence ID" value="TraesCAD_scaffold_064258_01G000200.1"/>
    <property type="gene ID" value="TraesCAD_scaffold_064258_01G000200"/>
</dbReference>
<dbReference type="InterPro" id="IPR044730">
    <property type="entry name" value="RNase_H-like_dom_plant"/>
</dbReference>
<dbReference type="InterPro" id="IPR002156">
    <property type="entry name" value="RNaseH_domain"/>
</dbReference>
<dbReference type="Gramene" id="TraesLDM3B03G01781140.1">
    <property type="protein sequence ID" value="TraesLDM3B03G01781140.1.CDS1"/>
    <property type="gene ID" value="TraesLDM3B03G01781140"/>
</dbReference>
<protein>
    <recommendedName>
        <fullName evidence="1">RNase H type-1 domain-containing protein</fullName>
    </recommendedName>
</protein>
<dbReference type="CDD" id="cd06222">
    <property type="entry name" value="RNase_H_like"/>
    <property type="match status" value="1"/>
</dbReference>
<dbReference type="GO" id="GO:0003676">
    <property type="term" value="F:nucleic acid binding"/>
    <property type="evidence" value="ECO:0007669"/>
    <property type="project" value="InterPro"/>
</dbReference>
<dbReference type="Pfam" id="PF13456">
    <property type="entry name" value="RVT_3"/>
    <property type="match status" value="1"/>
</dbReference>
<dbReference type="STRING" id="4565.A0A3B6G1V0"/>
<dbReference type="Gramene" id="TraesSYM3B03G01807070.1">
    <property type="protein sequence ID" value="TraesSYM3B03G01807070.1.CDS1"/>
    <property type="gene ID" value="TraesSYM3B03G01807070"/>
</dbReference>
<dbReference type="Proteomes" id="UP000019116">
    <property type="component" value="Chromosome 3B"/>
</dbReference>
<dbReference type="Gramene" id="TraesCS3B02G577300.1">
    <property type="protein sequence ID" value="TraesCS3B02G577300.1.cds1"/>
    <property type="gene ID" value="TraesCS3B02G577300"/>
</dbReference>
<dbReference type="SMR" id="A0A3B6G1V0"/>
<name>A0A3B6G1V0_WHEAT</name>
<dbReference type="Gramene" id="TraesCLE_scaffold_019755_01G000200.1">
    <property type="protein sequence ID" value="TraesCLE_scaffold_019755_01G000200.1"/>
    <property type="gene ID" value="TraesCLE_scaffold_019755_01G000200"/>
</dbReference>
<organism evidence="2">
    <name type="scientific">Triticum aestivum</name>
    <name type="common">Wheat</name>
    <dbReference type="NCBI Taxonomy" id="4565"/>
    <lineage>
        <taxon>Eukaryota</taxon>
        <taxon>Viridiplantae</taxon>
        <taxon>Streptophyta</taxon>
        <taxon>Embryophyta</taxon>
        <taxon>Tracheophyta</taxon>
        <taxon>Spermatophyta</taxon>
        <taxon>Magnoliopsida</taxon>
        <taxon>Liliopsida</taxon>
        <taxon>Poales</taxon>
        <taxon>Poaceae</taxon>
        <taxon>BOP clade</taxon>
        <taxon>Pooideae</taxon>
        <taxon>Triticodae</taxon>
        <taxon>Triticeae</taxon>
        <taxon>Triticinae</taxon>
        <taxon>Triticum</taxon>
    </lineage>
</organism>
<dbReference type="Gramene" id="TraesARI3B03G01814640.1">
    <property type="protein sequence ID" value="TraesARI3B03G01814640.1.CDS1"/>
    <property type="gene ID" value="TraesARI3B03G01814640"/>
</dbReference>
<reference evidence="2" key="2">
    <citation type="submission" date="2018-10" db="UniProtKB">
        <authorList>
            <consortium name="EnsemblPlants"/>
        </authorList>
    </citation>
    <scope>IDENTIFICATION</scope>
</reference>
<evidence type="ECO:0000313" key="3">
    <source>
        <dbReference type="Proteomes" id="UP000019116"/>
    </source>
</evidence>
<dbReference type="Gramene" id="TraesSTA3B03G01772530.1">
    <property type="protein sequence ID" value="TraesSTA3B03G01772530.1.CDS1"/>
    <property type="gene ID" value="TraesSTA3B03G01772530"/>
</dbReference>
<dbReference type="Gramene" id="TraesJUL3B03G01799150.1">
    <property type="protein sequence ID" value="TraesJUL3B03G01799150.1.CDS1"/>
    <property type="gene ID" value="TraesJUL3B03G01799150"/>
</dbReference>
<dbReference type="Gramene" id="TraesNOR3B03G01807800.1">
    <property type="protein sequence ID" value="TraesNOR3B03G01807800.1.CDS1"/>
    <property type="gene ID" value="TraesNOR3B03G01807800"/>
</dbReference>
<keyword evidence="3" id="KW-1185">Reference proteome</keyword>
<dbReference type="InterPro" id="IPR052929">
    <property type="entry name" value="RNase_H-like_EbsB-rel"/>
</dbReference>
<dbReference type="EnsemblPlants" id="TraesCS3B02G577300.1">
    <property type="protein sequence ID" value="TraesCS3B02G577300.1.cds1"/>
    <property type="gene ID" value="TraesCS3B02G577300"/>
</dbReference>
<dbReference type="PANTHER" id="PTHR47074:SF11">
    <property type="entry name" value="REVERSE TRANSCRIPTASE-LIKE PROTEIN"/>
    <property type="match status" value="1"/>
</dbReference>
<dbReference type="Gramene" id="TraesWEE_scaffold_005513_01G000100.1">
    <property type="protein sequence ID" value="TraesWEE_scaffold_005513_01G000100.1"/>
    <property type="gene ID" value="TraesWEE_scaffold_005513_01G000100"/>
</dbReference>
<feature type="domain" description="RNase H type-1" evidence="1">
    <location>
        <begin position="2"/>
        <end position="63"/>
    </location>
</feature>
<dbReference type="Gramene" id="TraesCS3B03G1441600.1">
    <property type="protein sequence ID" value="TraesCS3B03G1441600.1.CDS1"/>
    <property type="gene ID" value="TraesCS3B03G1441600"/>
</dbReference>
<dbReference type="OrthoDB" id="696189at2759"/>
<dbReference type="PANTHER" id="PTHR47074">
    <property type="entry name" value="BNAC02G40300D PROTEIN"/>
    <property type="match status" value="1"/>
</dbReference>